<sequence length="101" mass="12174">MCIDRHVHGLKHIFRWMINSQELFSFFPPVSAELLELFIVGHFYLPACIIQVFQESFLKLNYYVGNDFHRVFFIIFSLKIKLHKRPSKKCYILLYLTAKKF</sequence>
<proteinExistence type="predicted"/>
<dbReference type="Proteomes" id="UP001195483">
    <property type="component" value="Unassembled WGS sequence"/>
</dbReference>
<dbReference type="EMBL" id="JAEAOA010001692">
    <property type="protein sequence ID" value="KAK3610709.1"/>
    <property type="molecule type" value="Genomic_DNA"/>
</dbReference>
<name>A0AAE0WDZ8_9BIVA</name>
<evidence type="ECO:0000313" key="1">
    <source>
        <dbReference type="EMBL" id="KAK3610709.1"/>
    </source>
</evidence>
<evidence type="ECO:0000313" key="2">
    <source>
        <dbReference type="Proteomes" id="UP001195483"/>
    </source>
</evidence>
<gene>
    <name evidence="1" type="ORF">CHS0354_028099</name>
</gene>
<reference evidence="1" key="2">
    <citation type="journal article" date="2021" name="Genome Biol. Evol.">
        <title>Developing a high-quality reference genome for a parasitic bivalve with doubly uniparental inheritance (Bivalvia: Unionida).</title>
        <authorList>
            <person name="Smith C.H."/>
        </authorList>
    </citation>
    <scope>NUCLEOTIDE SEQUENCE</scope>
    <source>
        <strain evidence="1">CHS0354</strain>
        <tissue evidence="1">Mantle</tissue>
    </source>
</reference>
<keyword evidence="2" id="KW-1185">Reference proteome</keyword>
<comment type="caution">
    <text evidence="1">The sequence shown here is derived from an EMBL/GenBank/DDBJ whole genome shotgun (WGS) entry which is preliminary data.</text>
</comment>
<dbReference type="AlphaFoldDB" id="A0AAE0WDZ8"/>
<accession>A0AAE0WDZ8</accession>
<reference evidence="1" key="1">
    <citation type="journal article" date="2021" name="Genome Biol. Evol.">
        <title>A High-Quality Reference Genome for a Parasitic Bivalve with Doubly Uniparental Inheritance (Bivalvia: Unionida).</title>
        <authorList>
            <person name="Smith C.H."/>
        </authorList>
    </citation>
    <scope>NUCLEOTIDE SEQUENCE</scope>
    <source>
        <strain evidence="1">CHS0354</strain>
    </source>
</reference>
<protein>
    <submittedName>
        <fullName evidence="1">Uncharacterized protein</fullName>
    </submittedName>
</protein>
<reference evidence="1" key="3">
    <citation type="submission" date="2023-05" db="EMBL/GenBank/DDBJ databases">
        <authorList>
            <person name="Smith C.H."/>
        </authorList>
    </citation>
    <scope>NUCLEOTIDE SEQUENCE</scope>
    <source>
        <strain evidence="1">CHS0354</strain>
        <tissue evidence="1">Mantle</tissue>
    </source>
</reference>
<organism evidence="1 2">
    <name type="scientific">Potamilus streckersoni</name>
    <dbReference type="NCBI Taxonomy" id="2493646"/>
    <lineage>
        <taxon>Eukaryota</taxon>
        <taxon>Metazoa</taxon>
        <taxon>Spiralia</taxon>
        <taxon>Lophotrochozoa</taxon>
        <taxon>Mollusca</taxon>
        <taxon>Bivalvia</taxon>
        <taxon>Autobranchia</taxon>
        <taxon>Heteroconchia</taxon>
        <taxon>Palaeoheterodonta</taxon>
        <taxon>Unionida</taxon>
        <taxon>Unionoidea</taxon>
        <taxon>Unionidae</taxon>
        <taxon>Ambleminae</taxon>
        <taxon>Lampsilini</taxon>
        <taxon>Potamilus</taxon>
    </lineage>
</organism>